<reference evidence="1 2" key="1">
    <citation type="submission" date="2022-10" db="EMBL/GenBank/DDBJ databases">
        <title>The complete genomes of actinobacterial strains from the NBC collection.</title>
        <authorList>
            <person name="Joergensen T.S."/>
            <person name="Alvarez Arevalo M."/>
            <person name="Sterndorff E.B."/>
            <person name="Faurdal D."/>
            <person name="Vuksanovic O."/>
            <person name="Mourched A.-S."/>
            <person name="Charusanti P."/>
            <person name="Shaw S."/>
            <person name="Blin K."/>
            <person name="Weber T."/>
        </authorList>
    </citation>
    <scope>NUCLEOTIDE SEQUENCE [LARGE SCALE GENOMIC DNA]</scope>
    <source>
        <strain evidence="1 2">NBC_01413</strain>
    </source>
</reference>
<sequence length="220" mass="24151">MDGPDSALRRLTREAGKLLRPYGFHGTEAAWTQITADGVATIRRTRTQRTWTDGQQAIGFGLELGATPTAWWEYCNWRDTVRGLPPTALEQATGPALIDDRGMGEELTELWSLRVDPAHRSRPALQADVDAIRADLPVRVHSYARRALRLLEPDAYLDELLAEPNPQPAALEAIVVLLADHGPGPRLDDAVDRFRSSVADPDDSGADSVIAYLRGRAVPV</sequence>
<dbReference type="EMBL" id="CP109527">
    <property type="protein sequence ID" value="WTY39081.1"/>
    <property type="molecule type" value="Genomic_DNA"/>
</dbReference>
<dbReference type="RefSeq" id="WP_405150962.1">
    <property type="nucleotide sequence ID" value="NZ_CP109527.1"/>
</dbReference>
<keyword evidence="2" id="KW-1185">Reference proteome</keyword>
<organism evidence="1 2">
    <name type="scientific">Nocardia salmonicida</name>
    <dbReference type="NCBI Taxonomy" id="53431"/>
    <lineage>
        <taxon>Bacteria</taxon>
        <taxon>Bacillati</taxon>
        <taxon>Actinomycetota</taxon>
        <taxon>Actinomycetes</taxon>
        <taxon>Mycobacteriales</taxon>
        <taxon>Nocardiaceae</taxon>
        <taxon>Nocardia</taxon>
    </lineage>
</organism>
<protein>
    <recommendedName>
        <fullName evidence="3">Transcriptional regulator</fullName>
    </recommendedName>
</protein>
<name>A0ABZ1NGJ6_9NOCA</name>
<proteinExistence type="predicted"/>
<dbReference type="Proteomes" id="UP001621418">
    <property type="component" value="Chromosome"/>
</dbReference>
<evidence type="ECO:0000313" key="2">
    <source>
        <dbReference type="Proteomes" id="UP001621418"/>
    </source>
</evidence>
<evidence type="ECO:0000313" key="1">
    <source>
        <dbReference type="EMBL" id="WTY39081.1"/>
    </source>
</evidence>
<gene>
    <name evidence="1" type="ORF">OG308_15245</name>
</gene>
<accession>A0ABZ1NGJ6</accession>
<evidence type="ECO:0008006" key="3">
    <source>
        <dbReference type="Google" id="ProtNLM"/>
    </source>
</evidence>